<evidence type="ECO:0000256" key="1">
    <source>
        <dbReference type="ARBA" id="ARBA00004786"/>
    </source>
</evidence>
<dbReference type="InterPro" id="IPR016162">
    <property type="entry name" value="Ald_DH_N"/>
</dbReference>
<sequence>MTKTDKNAFPFRNEPLIDFTSKEEREKLSRAFFDLRKELPLRFCPVVAGMEKLSGREVVSYNPAFLKESISIVSYANLVDAEEAVASAHTYSAAWKKEKPENRASVLRKAASLLRQKRYRLFALISLEVGKGIKDIDAEIAEAIDFCEFYAVEAEILFRTRERNLPGEENMYGYIPRGVTAVISPWNFPLAILCGMTVAPLVAGNTVIMKPAEQSSAVAFELYNILIQAGVPKQALHFLPGRGEEVGEFLVTHPLIHTVNFTGSRKVGLGMIERASVPKYKFVKRVLAEMGGKNAMIIDEDADLDEAVSGALHSSFGFQGQKCSALSRLIVLDSCYDSFKSRFADALSSWKCGSPEDFSCKIGPVIDSDSRSRLESVASLFASHVYYRHSIPEETKKNGHYVDPIIFEEKDPKSPLGQDEFFGPYVTLFRVKTFEEGIRLANGTDYALTGGVYSRNPENILFAKENFEVGNLYINRGITGAVVDRQPFGGYKLSGVGSKAGGPDYLKQFLEPISVTENTMRRGFVPE</sequence>
<dbReference type="Proteomes" id="UP000298058">
    <property type="component" value="Unassembled WGS sequence"/>
</dbReference>
<dbReference type="OrthoDB" id="9762913at2"/>
<comment type="caution">
    <text evidence="9">The sequence shown here is derived from an EMBL/GenBank/DDBJ whole genome shotgun (WGS) entry which is preliminary data.</text>
</comment>
<dbReference type="Gene3D" id="3.40.309.10">
    <property type="entry name" value="Aldehyde Dehydrogenase, Chain A, domain 2"/>
    <property type="match status" value="1"/>
</dbReference>
<name>A0A4V3JY85_9LEPT</name>
<keyword evidence="4" id="KW-0520">NAD</keyword>
<dbReference type="EC" id="1.2.1.88" evidence="2"/>
<keyword evidence="10" id="KW-1185">Reference proteome</keyword>
<comment type="catalytic activity">
    <reaction evidence="5">
        <text>L-glutamate 5-semialdehyde + NAD(+) + H2O = L-glutamate + NADH + 2 H(+)</text>
        <dbReference type="Rhea" id="RHEA:30235"/>
        <dbReference type="ChEBI" id="CHEBI:15377"/>
        <dbReference type="ChEBI" id="CHEBI:15378"/>
        <dbReference type="ChEBI" id="CHEBI:29985"/>
        <dbReference type="ChEBI" id="CHEBI:57540"/>
        <dbReference type="ChEBI" id="CHEBI:57945"/>
        <dbReference type="ChEBI" id="CHEBI:58066"/>
        <dbReference type="EC" id="1.2.1.88"/>
    </reaction>
</comment>
<evidence type="ECO:0000256" key="7">
    <source>
        <dbReference type="RuleBase" id="RU003345"/>
    </source>
</evidence>
<proteinExistence type="inferred from homology"/>
<dbReference type="PROSITE" id="PS00070">
    <property type="entry name" value="ALDEHYDE_DEHYDR_CYS"/>
    <property type="match status" value="1"/>
</dbReference>
<dbReference type="PROSITE" id="PS00687">
    <property type="entry name" value="ALDEHYDE_DEHYDR_GLU"/>
    <property type="match status" value="1"/>
</dbReference>
<dbReference type="GO" id="GO:0009898">
    <property type="term" value="C:cytoplasmic side of plasma membrane"/>
    <property type="evidence" value="ECO:0007669"/>
    <property type="project" value="TreeGrafter"/>
</dbReference>
<feature type="domain" description="Aldehyde dehydrogenase" evidence="8">
    <location>
        <begin position="56"/>
        <end position="512"/>
    </location>
</feature>
<reference evidence="9" key="1">
    <citation type="journal article" date="2019" name="PLoS Negl. Trop. Dis.">
        <title>Revisiting the worldwide diversity of Leptospira species in the environment.</title>
        <authorList>
            <person name="Vincent A.T."/>
            <person name="Schiettekatte O."/>
            <person name="Bourhy P."/>
            <person name="Veyrier F.J."/>
            <person name="Picardeau M."/>
        </authorList>
    </citation>
    <scope>NUCLEOTIDE SEQUENCE [LARGE SCALE GENOMIC DNA]</scope>
    <source>
        <strain evidence="9">201300427</strain>
    </source>
</reference>
<accession>A0A4V3JY85</accession>
<feature type="active site" evidence="6">
    <location>
        <position position="289"/>
    </location>
</feature>
<dbReference type="SUPFAM" id="SSF53720">
    <property type="entry name" value="ALDH-like"/>
    <property type="match status" value="1"/>
</dbReference>
<evidence type="ECO:0000256" key="4">
    <source>
        <dbReference type="ARBA" id="ARBA00023027"/>
    </source>
</evidence>
<evidence type="ECO:0000256" key="3">
    <source>
        <dbReference type="ARBA" id="ARBA00023002"/>
    </source>
</evidence>
<keyword evidence="3 7" id="KW-0560">Oxidoreductase</keyword>
<dbReference type="RefSeq" id="WP_135759393.1">
    <property type="nucleotide sequence ID" value="NZ_RQHW01000015.1"/>
</dbReference>
<evidence type="ECO:0000256" key="6">
    <source>
        <dbReference type="PROSITE-ProRule" id="PRU10007"/>
    </source>
</evidence>
<dbReference type="GO" id="GO:0004657">
    <property type="term" value="F:proline dehydrogenase activity"/>
    <property type="evidence" value="ECO:0007669"/>
    <property type="project" value="UniProtKB-ARBA"/>
</dbReference>
<dbReference type="PANTHER" id="PTHR42862">
    <property type="entry name" value="DELTA-1-PYRROLINE-5-CARBOXYLATE DEHYDROGENASE 1, ISOFORM A-RELATED"/>
    <property type="match status" value="1"/>
</dbReference>
<comment type="similarity">
    <text evidence="7">Belongs to the aldehyde dehydrogenase family.</text>
</comment>
<gene>
    <name evidence="9" type="ORF">EHS15_04685</name>
</gene>
<evidence type="ECO:0000313" key="10">
    <source>
        <dbReference type="Proteomes" id="UP000298058"/>
    </source>
</evidence>
<dbReference type="Gene3D" id="3.40.605.10">
    <property type="entry name" value="Aldehyde Dehydrogenase, Chain A, domain 1"/>
    <property type="match status" value="1"/>
</dbReference>
<comment type="pathway">
    <text evidence="1">Amino-acid degradation; L-proline degradation into L-glutamate; L-glutamate from L-proline: step 2/2.</text>
</comment>
<dbReference type="InterPro" id="IPR015590">
    <property type="entry name" value="Aldehyde_DH_dom"/>
</dbReference>
<dbReference type="GO" id="GO:0003842">
    <property type="term" value="F:L-glutamate gamma-semialdehyde dehydrogenase activity"/>
    <property type="evidence" value="ECO:0007669"/>
    <property type="project" value="UniProtKB-EC"/>
</dbReference>
<dbReference type="AlphaFoldDB" id="A0A4V3JY85"/>
<dbReference type="GO" id="GO:0010133">
    <property type="term" value="P:L-proline catabolic process to L-glutamate"/>
    <property type="evidence" value="ECO:0007669"/>
    <property type="project" value="TreeGrafter"/>
</dbReference>
<evidence type="ECO:0000256" key="2">
    <source>
        <dbReference type="ARBA" id="ARBA00012884"/>
    </source>
</evidence>
<dbReference type="InterPro" id="IPR016163">
    <property type="entry name" value="Ald_DH_C"/>
</dbReference>
<dbReference type="Pfam" id="PF00171">
    <property type="entry name" value="Aldedh"/>
    <property type="match status" value="1"/>
</dbReference>
<dbReference type="InterPro" id="IPR016161">
    <property type="entry name" value="Ald_DH/histidinol_DH"/>
</dbReference>
<dbReference type="InterPro" id="IPR050485">
    <property type="entry name" value="Proline_metab_enzyme"/>
</dbReference>
<organism evidence="9 10">
    <name type="scientific">Leptospira idonii</name>
    <dbReference type="NCBI Taxonomy" id="1193500"/>
    <lineage>
        <taxon>Bacteria</taxon>
        <taxon>Pseudomonadati</taxon>
        <taxon>Spirochaetota</taxon>
        <taxon>Spirochaetia</taxon>
        <taxon>Leptospirales</taxon>
        <taxon>Leptospiraceae</taxon>
        <taxon>Leptospira</taxon>
    </lineage>
</organism>
<dbReference type="FunFam" id="3.40.309.10:FF:000005">
    <property type="entry name" value="1-pyrroline-5-carboxylate dehydrogenase 1"/>
    <property type="match status" value="1"/>
</dbReference>
<protein>
    <recommendedName>
        <fullName evidence="2">L-glutamate gamma-semialdehyde dehydrogenase</fullName>
        <ecNumber evidence="2">1.2.1.88</ecNumber>
    </recommendedName>
</protein>
<dbReference type="EMBL" id="RQHW01000015">
    <property type="protein sequence ID" value="TGN20236.1"/>
    <property type="molecule type" value="Genomic_DNA"/>
</dbReference>
<dbReference type="InterPro" id="IPR029510">
    <property type="entry name" value="Ald_DH_CS_GLU"/>
</dbReference>
<evidence type="ECO:0000259" key="8">
    <source>
        <dbReference type="Pfam" id="PF00171"/>
    </source>
</evidence>
<evidence type="ECO:0000313" key="9">
    <source>
        <dbReference type="EMBL" id="TGN20236.1"/>
    </source>
</evidence>
<dbReference type="InterPro" id="IPR016160">
    <property type="entry name" value="Ald_DH_CS_CYS"/>
</dbReference>
<evidence type="ECO:0000256" key="5">
    <source>
        <dbReference type="ARBA" id="ARBA00048142"/>
    </source>
</evidence>
<dbReference type="PANTHER" id="PTHR42862:SF1">
    <property type="entry name" value="DELTA-1-PYRROLINE-5-CARBOXYLATE DEHYDROGENASE 2, ISOFORM A-RELATED"/>
    <property type="match status" value="1"/>
</dbReference>